<feature type="compositionally biased region" description="Low complexity" evidence="1">
    <location>
        <begin position="256"/>
        <end position="282"/>
    </location>
</feature>
<feature type="transmembrane region" description="Helical" evidence="2">
    <location>
        <begin position="12"/>
        <end position="34"/>
    </location>
</feature>
<keyword evidence="2" id="KW-0812">Transmembrane</keyword>
<dbReference type="AlphaFoldDB" id="A0A0G1AIB0"/>
<evidence type="ECO:0000313" key="3">
    <source>
        <dbReference type="EMBL" id="KKS60719.1"/>
    </source>
</evidence>
<comment type="caution">
    <text evidence="3">The sequence shown here is derived from an EMBL/GenBank/DDBJ whole genome shotgun (WGS) entry which is preliminary data.</text>
</comment>
<keyword evidence="2" id="KW-1133">Transmembrane helix</keyword>
<proteinExistence type="predicted"/>
<feature type="compositionally biased region" description="Acidic residues" evidence="1">
    <location>
        <begin position="231"/>
        <end position="241"/>
    </location>
</feature>
<feature type="region of interest" description="Disordered" evidence="1">
    <location>
        <begin position="230"/>
        <end position="294"/>
    </location>
</feature>
<gene>
    <name evidence="3" type="ORF">UV26_C0002G0045</name>
</gene>
<evidence type="ECO:0000256" key="2">
    <source>
        <dbReference type="SAM" id="Phobius"/>
    </source>
</evidence>
<protein>
    <recommendedName>
        <fullName evidence="5">DUF5667 domain-containing protein</fullName>
    </recommendedName>
</protein>
<dbReference type="Proteomes" id="UP000034678">
    <property type="component" value="Unassembled WGS sequence"/>
</dbReference>
<dbReference type="EMBL" id="LCDU01000002">
    <property type="protein sequence ID" value="KKS60719.1"/>
    <property type="molecule type" value="Genomic_DNA"/>
</dbReference>
<reference evidence="3 4" key="1">
    <citation type="journal article" date="2015" name="Nature">
        <title>rRNA introns, odd ribosomes, and small enigmatic genomes across a large radiation of phyla.</title>
        <authorList>
            <person name="Brown C.T."/>
            <person name="Hug L.A."/>
            <person name="Thomas B.C."/>
            <person name="Sharon I."/>
            <person name="Castelle C.J."/>
            <person name="Singh A."/>
            <person name="Wilkins M.J."/>
            <person name="Williams K.H."/>
            <person name="Banfield J.F."/>
        </authorList>
    </citation>
    <scope>NUCLEOTIDE SEQUENCE [LARGE SCALE GENOMIC DNA]</scope>
</reference>
<evidence type="ECO:0000256" key="1">
    <source>
        <dbReference type="SAM" id="MobiDB-lite"/>
    </source>
</evidence>
<accession>A0A0G1AIB0</accession>
<name>A0A0G1AIB0_UNCKA</name>
<organism evidence="3 4">
    <name type="scientific">candidate division WWE3 bacterium GW2011_GWF2_42_42</name>
    <dbReference type="NCBI Taxonomy" id="1619142"/>
    <lineage>
        <taxon>Bacteria</taxon>
        <taxon>Katanobacteria</taxon>
    </lineage>
</organism>
<sequence length="294" mass="31043">MPKNLKKKTYTLYSLHLPILIAIFAVIAGGAYLISGGPVDGTPQVQGTKTQKITRSLKNLLSKKGEESASSSMKATVSVGNTGDEHIKIVKQVSKELKTVADTEKGKGNEEVSDELTTIAEEQEATAEETAEVLEEVVNEPKWKTVLVGPDYKNLGQLRSTLSHNTNAIRKLIRTTESLGVGGTSPALQTSLTLLNEQRATLISVIKAGESQFSILGWVSKLLSGYTPAPIEDDVGDETEGTDSSAPSDELEGIGETEPSSSDTTETGTTEPGSGETETPESNPGSGIEIPSAV</sequence>
<keyword evidence="2" id="KW-0472">Membrane</keyword>
<evidence type="ECO:0008006" key="5">
    <source>
        <dbReference type="Google" id="ProtNLM"/>
    </source>
</evidence>
<evidence type="ECO:0000313" key="4">
    <source>
        <dbReference type="Proteomes" id="UP000034678"/>
    </source>
</evidence>